<dbReference type="OrthoDB" id="6200718at2"/>
<keyword evidence="3" id="KW-1185">Reference proteome</keyword>
<proteinExistence type="predicted"/>
<dbReference type="Proteomes" id="UP000037688">
    <property type="component" value="Unassembled WGS sequence"/>
</dbReference>
<dbReference type="PATRIC" id="fig|1705561.3.peg.1393"/>
<dbReference type="InterPro" id="IPR025334">
    <property type="entry name" value="DUF4240"/>
</dbReference>
<evidence type="ECO:0000313" key="3">
    <source>
        <dbReference type="Proteomes" id="UP000037688"/>
    </source>
</evidence>
<protein>
    <submittedName>
        <fullName evidence="2">Molybdenum metabolism regulator</fullName>
    </submittedName>
</protein>
<evidence type="ECO:0000259" key="1">
    <source>
        <dbReference type="Pfam" id="PF14024"/>
    </source>
</evidence>
<dbReference type="RefSeq" id="WP_053780256.1">
    <property type="nucleotide sequence ID" value="NZ_LITU01000050.1"/>
</dbReference>
<organism evidence="2 3">
    <name type="scientific">Paenibacillus xylanivorans</name>
    <dbReference type="NCBI Taxonomy" id="1705561"/>
    <lineage>
        <taxon>Bacteria</taxon>
        <taxon>Bacillati</taxon>
        <taxon>Bacillota</taxon>
        <taxon>Bacilli</taxon>
        <taxon>Bacillales</taxon>
        <taxon>Paenibacillaceae</taxon>
        <taxon>Paenibacillus</taxon>
    </lineage>
</organism>
<accession>A0A0M9BQJ3</accession>
<dbReference type="AlphaFoldDB" id="A0A0M9BQJ3"/>
<name>A0A0M9BQJ3_9BACL</name>
<comment type="caution">
    <text evidence="2">The sequence shown here is derived from an EMBL/GenBank/DDBJ whole genome shotgun (WGS) entry which is preliminary data.</text>
</comment>
<evidence type="ECO:0000313" key="2">
    <source>
        <dbReference type="EMBL" id="KOY16779.1"/>
    </source>
</evidence>
<dbReference type="Pfam" id="PF14024">
    <property type="entry name" value="DUF4240"/>
    <property type="match status" value="1"/>
</dbReference>
<feature type="domain" description="DUF4240" evidence="1">
    <location>
        <begin position="3"/>
        <end position="125"/>
    </location>
</feature>
<dbReference type="EMBL" id="LITU01000050">
    <property type="protein sequence ID" value="KOY16779.1"/>
    <property type="molecule type" value="Genomic_DNA"/>
</dbReference>
<reference evidence="2 3" key="1">
    <citation type="submission" date="2015-08" db="EMBL/GenBank/DDBJ databases">
        <title>Draft genome sequence of cellulolytic and xylanolytic Paenibacillus sp. A59, isolated from a decaying forest soil from Patagonia, Argentina.</title>
        <authorList>
            <person name="Ghio S."/>
            <person name="Caceres A.M."/>
            <person name="Talia P."/>
            <person name="Grasso D."/>
            <person name="Campos E."/>
        </authorList>
    </citation>
    <scope>NUCLEOTIDE SEQUENCE [LARGE SCALE GENOMIC DNA]</scope>
    <source>
        <strain evidence="2 3">A59</strain>
    </source>
</reference>
<sequence length="184" mass="21872">MNNNFWELINRSKEHGEGQVEWLTNELVKQKTDEIFNFENEFKNKMDQSYTPSLWGAAFVIMGGCSDDGFDYFRGWLISRGEELYNKALKNPEYLAEYLIEDNLQEDVFAPQLEEILSVASDAYTYQKTGEFEYDDEINIEFLDELEVRGYKFEPIEIEFDWEEEDLEERYPLLWGKFGENPLT</sequence>
<gene>
    <name evidence="2" type="ORF">AMS66_07810</name>
</gene>